<gene>
    <name evidence="2" type="ORF">BIFGAL_04138</name>
</gene>
<name>D1NW91_9BIFI</name>
<accession>D1NW91</accession>
<evidence type="ECO:0000313" key="2">
    <source>
        <dbReference type="EMBL" id="EFA22377.1"/>
    </source>
</evidence>
<sequence>MVLVHGHGTAMVVRMRQVVRNVEVVFMMPLAVLLLRGGRGALGFSMFVLDLHAFISNLSPQQQ</sequence>
<keyword evidence="1" id="KW-0472">Membrane</keyword>
<keyword evidence="1" id="KW-1133">Transmembrane helix</keyword>
<organism evidence="2 3">
    <name type="scientific">Bifidobacterium gallicum DSM 20093 = LMG 11596</name>
    <dbReference type="NCBI Taxonomy" id="561180"/>
    <lineage>
        <taxon>Bacteria</taxon>
        <taxon>Bacillati</taxon>
        <taxon>Actinomycetota</taxon>
        <taxon>Actinomycetes</taxon>
        <taxon>Bifidobacteriales</taxon>
        <taxon>Bifidobacteriaceae</taxon>
        <taxon>Bifidobacterium</taxon>
    </lineage>
</organism>
<keyword evidence="1" id="KW-0812">Transmembrane</keyword>
<dbReference type="AlphaFoldDB" id="D1NW91"/>
<dbReference type="Proteomes" id="UP000003656">
    <property type="component" value="Unassembled WGS sequence"/>
</dbReference>
<reference evidence="2 3" key="1">
    <citation type="submission" date="2009-11" db="EMBL/GenBank/DDBJ databases">
        <authorList>
            <person name="Weinstock G."/>
            <person name="Sodergren E."/>
            <person name="Clifton S."/>
            <person name="Fulton L."/>
            <person name="Fulton B."/>
            <person name="Courtney L."/>
            <person name="Fronick C."/>
            <person name="Harrison M."/>
            <person name="Strong C."/>
            <person name="Farmer C."/>
            <person name="Delahaunty K."/>
            <person name="Markovic C."/>
            <person name="Hall O."/>
            <person name="Minx P."/>
            <person name="Tomlinson C."/>
            <person name="Mitreva M."/>
            <person name="Nelson J."/>
            <person name="Hou S."/>
            <person name="Wollam A."/>
            <person name="Pepin K.H."/>
            <person name="Johnson M."/>
            <person name="Bhonagiri V."/>
            <person name="Nash W.E."/>
            <person name="Warren W."/>
            <person name="Chinwalla A."/>
            <person name="Mardis E.R."/>
            <person name="Wilson R.K."/>
        </authorList>
    </citation>
    <scope>NUCLEOTIDE SEQUENCE [LARGE SCALE GENOMIC DNA]</scope>
    <source>
        <strain evidence="2 3">DSM 20093</strain>
    </source>
</reference>
<comment type="caution">
    <text evidence="2">The sequence shown here is derived from an EMBL/GenBank/DDBJ whole genome shotgun (WGS) entry which is preliminary data.</text>
</comment>
<evidence type="ECO:0000313" key="3">
    <source>
        <dbReference type="Proteomes" id="UP000003656"/>
    </source>
</evidence>
<feature type="transmembrane region" description="Helical" evidence="1">
    <location>
        <begin position="24"/>
        <end position="49"/>
    </location>
</feature>
<proteinExistence type="predicted"/>
<evidence type="ECO:0000256" key="1">
    <source>
        <dbReference type="SAM" id="Phobius"/>
    </source>
</evidence>
<dbReference type="EMBL" id="ABXB03000004">
    <property type="protein sequence ID" value="EFA22377.1"/>
    <property type="molecule type" value="Genomic_DNA"/>
</dbReference>
<protein>
    <submittedName>
        <fullName evidence="2">Uncharacterized protein</fullName>
    </submittedName>
</protein>